<feature type="transmembrane region" description="Helical" evidence="7">
    <location>
        <begin position="281"/>
        <end position="302"/>
    </location>
</feature>
<organism evidence="10 11">
    <name type="scientific">Thermoflexibacter ruber</name>
    <dbReference type="NCBI Taxonomy" id="1003"/>
    <lineage>
        <taxon>Bacteria</taxon>
        <taxon>Pseudomonadati</taxon>
        <taxon>Bacteroidota</taxon>
        <taxon>Cytophagia</taxon>
        <taxon>Cytophagales</taxon>
        <taxon>Thermoflexibacteraceae</taxon>
        <taxon>Thermoflexibacter</taxon>
    </lineage>
</organism>
<keyword evidence="3" id="KW-1003">Cell membrane</keyword>
<dbReference type="STRING" id="1003.SAMN04488541_103828"/>
<dbReference type="RefSeq" id="WP_091548829.1">
    <property type="nucleotide sequence ID" value="NZ_FONY01000038.1"/>
</dbReference>
<evidence type="ECO:0000256" key="2">
    <source>
        <dbReference type="ARBA" id="ARBA00005236"/>
    </source>
</evidence>
<proteinExistence type="inferred from homology"/>
<feature type="domain" description="MacB-like periplasmic core" evidence="9">
    <location>
        <begin position="19"/>
        <end position="242"/>
    </location>
</feature>
<feature type="transmembrane region" description="Helical" evidence="7">
    <location>
        <begin position="335"/>
        <end position="359"/>
    </location>
</feature>
<gene>
    <name evidence="10" type="ORF">SAMN04488541_103828</name>
</gene>
<keyword evidence="4 7" id="KW-0812">Transmembrane</keyword>
<evidence type="ECO:0000256" key="5">
    <source>
        <dbReference type="ARBA" id="ARBA00022989"/>
    </source>
</evidence>
<comment type="subcellular location">
    <subcellularLocation>
        <location evidence="1">Cell membrane</location>
        <topology evidence="1">Multi-pass membrane protein</topology>
    </subcellularLocation>
</comment>
<dbReference type="InterPro" id="IPR051447">
    <property type="entry name" value="Lipoprotein-release_system"/>
</dbReference>
<dbReference type="Pfam" id="PF12704">
    <property type="entry name" value="MacB_PCD"/>
    <property type="match status" value="1"/>
</dbReference>
<evidence type="ECO:0000259" key="9">
    <source>
        <dbReference type="Pfam" id="PF12704"/>
    </source>
</evidence>
<feature type="transmembrane region" description="Helical" evidence="7">
    <location>
        <begin position="20"/>
        <end position="40"/>
    </location>
</feature>
<keyword evidence="6 7" id="KW-0472">Membrane</keyword>
<dbReference type="OrthoDB" id="9770036at2"/>
<dbReference type="InterPro" id="IPR025857">
    <property type="entry name" value="MacB_PCD"/>
</dbReference>
<evidence type="ECO:0000259" key="8">
    <source>
        <dbReference type="Pfam" id="PF02687"/>
    </source>
</evidence>
<name>A0A1I2IXE0_9BACT</name>
<evidence type="ECO:0000256" key="4">
    <source>
        <dbReference type="ARBA" id="ARBA00022692"/>
    </source>
</evidence>
<keyword evidence="5 7" id="KW-1133">Transmembrane helix</keyword>
<dbReference type="GO" id="GO:0098797">
    <property type="term" value="C:plasma membrane protein complex"/>
    <property type="evidence" value="ECO:0007669"/>
    <property type="project" value="TreeGrafter"/>
</dbReference>
<evidence type="ECO:0000313" key="11">
    <source>
        <dbReference type="Proteomes" id="UP000199513"/>
    </source>
</evidence>
<keyword evidence="11" id="KW-1185">Reference proteome</keyword>
<dbReference type="AlphaFoldDB" id="A0A1I2IXE0"/>
<dbReference type="PANTHER" id="PTHR30489">
    <property type="entry name" value="LIPOPROTEIN-RELEASING SYSTEM TRANSMEMBRANE PROTEIN LOLE"/>
    <property type="match status" value="1"/>
</dbReference>
<comment type="similarity">
    <text evidence="2">Belongs to the ABC-4 integral membrane protein family. LolC/E subfamily.</text>
</comment>
<evidence type="ECO:0000256" key="6">
    <source>
        <dbReference type="ARBA" id="ARBA00023136"/>
    </source>
</evidence>
<keyword evidence="10" id="KW-0449">Lipoprotein</keyword>
<dbReference type="Pfam" id="PF02687">
    <property type="entry name" value="FtsX"/>
    <property type="match status" value="1"/>
</dbReference>
<accession>A0A1I2IXE0</accession>
<dbReference type="EMBL" id="FONY01000038">
    <property type="protein sequence ID" value="SFF46964.1"/>
    <property type="molecule type" value="Genomic_DNA"/>
</dbReference>
<dbReference type="GO" id="GO:0044874">
    <property type="term" value="P:lipoprotein localization to outer membrane"/>
    <property type="evidence" value="ECO:0007669"/>
    <property type="project" value="TreeGrafter"/>
</dbReference>
<sequence length="414" mass="45508">MKLAFQIAITQLLAKLSQTIVAMLGVTFGIGMFIGMISLMKGLNGFTDDLAMATTPHIRIYNDVKLERTPLLEEIFPNQMNLVHHQKPKNERKDLKNGFQIVNYIKNDPRVLGVSPQLSTQVFYNYGVVQLNGTISGVDILQEDKMFDLQGKIKAGGLQELIPPNDCILIGKGLAKKLNAKVGDRVTITTPQGYTMKLKVVGIFQMGIGAIDDIKSYANIATVQKIMQKDSRFITEVSVKMKNIKESGVVAKEYSKLFDYKAEDWETANATILVGKVFRDILTFAVSFTLLVVAGFGIYNILNMTIYNKMKDIAILKATGFTSGDVVRIFMVQSILIGLVGSVAGLLMGFGLASWLASIPVDFGDAFSLTRLPVSFDPTYYYIGVIFGITTTALAGYLPSRKAGKIDPIQILRG</sequence>
<feature type="domain" description="ABC3 transporter permease C-terminal" evidence="8">
    <location>
        <begin position="285"/>
        <end position="408"/>
    </location>
</feature>
<dbReference type="InterPro" id="IPR003838">
    <property type="entry name" value="ABC3_permease_C"/>
</dbReference>
<evidence type="ECO:0000313" key="10">
    <source>
        <dbReference type="EMBL" id="SFF46964.1"/>
    </source>
</evidence>
<evidence type="ECO:0000256" key="1">
    <source>
        <dbReference type="ARBA" id="ARBA00004651"/>
    </source>
</evidence>
<dbReference type="PANTHER" id="PTHR30489:SF0">
    <property type="entry name" value="LIPOPROTEIN-RELEASING SYSTEM TRANSMEMBRANE PROTEIN LOLE"/>
    <property type="match status" value="1"/>
</dbReference>
<evidence type="ECO:0000256" key="3">
    <source>
        <dbReference type="ARBA" id="ARBA00022475"/>
    </source>
</evidence>
<reference evidence="11" key="1">
    <citation type="submission" date="2016-10" db="EMBL/GenBank/DDBJ databases">
        <authorList>
            <person name="Varghese N."/>
            <person name="Submissions S."/>
        </authorList>
    </citation>
    <scope>NUCLEOTIDE SEQUENCE [LARGE SCALE GENOMIC DNA]</scope>
    <source>
        <strain>GEY</strain>
        <strain evidence="11">DSM 9560</strain>
    </source>
</reference>
<dbReference type="Proteomes" id="UP000199513">
    <property type="component" value="Unassembled WGS sequence"/>
</dbReference>
<protein>
    <submittedName>
        <fullName evidence="10">Lipoprotein-releasing system permease protein</fullName>
    </submittedName>
</protein>
<evidence type="ECO:0000256" key="7">
    <source>
        <dbReference type="SAM" id="Phobius"/>
    </source>
</evidence>
<feature type="transmembrane region" description="Helical" evidence="7">
    <location>
        <begin position="379"/>
        <end position="398"/>
    </location>
</feature>